<feature type="transmembrane region" description="Helical" evidence="6">
    <location>
        <begin position="444"/>
        <end position="468"/>
    </location>
</feature>
<evidence type="ECO:0000256" key="1">
    <source>
        <dbReference type="ARBA" id="ARBA00004651"/>
    </source>
</evidence>
<evidence type="ECO:0000256" key="4">
    <source>
        <dbReference type="ARBA" id="ARBA00022989"/>
    </source>
</evidence>
<protein>
    <submittedName>
        <fullName evidence="7">Uncharacterized protein</fullName>
    </submittedName>
</protein>
<dbReference type="PANTHER" id="PTHR30250">
    <property type="entry name" value="PST FAMILY PREDICTED COLANIC ACID TRANSPORTER"/>
    <property type="match status" value="1"/>
</dbReference>
<feature type="transmembrane region" description="Helical" evidence="6">
    <location>
        <begin position="136"/>
        <end position="153"/>
    </location>
</feature>
<evidence type="ECO:0000313" key="7">
    <source>
        <dbReference type="EMBL" id="CAA9252969.1"/>
    </source>
</evidence>
<dbReference type="PANTHER" id="PTHR30250:SF11">
    <property type="entry name" value="O-ANTIGEN TRANSPORTER-RELATED"/>
    <property type="match status" value="1"/>
</dbReference>
<dbReference type="Pfam" id="PF01554">
    <property type="entry name" value="MatE"/>
    <property type="match status" value="1"/>
</dbReference>
<feature type="transmembrane region" description="Helical" evidence="6">
    <location>
        <begin position="260"/>
        <end position="283"/>
    </location>
</feature>
<evidence type="ECO:0000256" key="5">
    <source>
        <dbReference type="ARBA" id="ARBA00023136"/>
    </source>
</evidence>
<dbReference type="GO" id="GO:0015297">
    <property type="term" value="F:antiporter activity"/>
    <property type="evidence" value="ECO:0007669"/>
    <property type="project" value="InterPro"/>
</dbReference>
<keyword evidence="4 6" id="KW-1133">Transmembrane helix</keyword>
<keyword evidence="2" id="KW-1003">Cell membrane</keyword>
<proteinExistence type="predicted"/>
<organism evidence="7">
    <name type="scientific">uncultured Chthoniobacterales bacterium</name>
    <dbReference type="NCBI Taxonomy" id="1836801"/>
    <lineage>
        <taxon>Bacteria</taxon>
        <taxon>Pseudomonadati</taxon>
        <taxon>Verrucomicrobiota</taxon>
        <taxon>Spartobacteria</taxon>
        <taxon>Chthoniobacterales</taxon>
        <taxon>environmental samples</taxon>
    </lineage>
</organism>
<feature type="transmembrane region" description="Helical" evidence="6">
    <location>
        <begin position="199"/>
        <end position="217"/>
    </location>
</feature>
<name>A0A6J4IK65_9BACT</name>
<keyword evidence="5 6" id="KW-0472">Membrane</keyword>
<dbReference type="GO" id="GO:0042910">
    <property type="term" value="F:xenobiotic transmembrane transporter activity"/>
    <property type="evidence" value="ECO:0007669"/>
    <property type="project" value="InterPro"/>
</dbReference>
<feature type="transmembrane region" description="Helical" evidence="6">
    <location>
        <begin position="104"/>
        <end position="124"/>
    </location>
</feature>
<dbReference type="EMBL" id="CADCTA010000083">
    <property type="protein sequence ID" value="CAA9252969.1"/>
    <property type="molecule type" value="Genomic_DNA"/>
</dbReference>
<sequence>MNPADEAALRTSVENRAQTGTELARGAIVNTVALVAANLRGIFTFLIARLLGTSTLGTFGIAWSTTDLFSKLGIFGMDTSTIALVSARQAEGDTRGSRALLRRAVTFGLLFSVATALFGILGFQLIGDRFGLPPDVVRSTSLMLLAIPGIALYRISNGVSRGMKVMKHDLYSKGFTETFGTILALLVAIAIGLRDIAPVVAVLFGTGAGGLMAYMLARRLFSDGGGINAAAGAKPSILRFSAPIAIYSLLNLLIMRMDVLLLGFIGPSVGVTMATVGIFVASVEVAGGMRKVRQAFDPMFTPIIARQSAVQDRAGMEQSFAQLARWVLAAQLPLMGVLCLSGGIGLRIFGPGFEAGASWVALLAIAHATNSFVGLAETVIMIQRPMLNLINSGGTVVLQFGASLLLIPSLGATGAALGMVLAYVTQGVLRYLELRFLFKWNWPWGALARPALAFAIAFTIALPLRLLIDGWQGELASGLTFLAAYVGAWKVIGLEESDRVVLRQLWSGRRRKRRLQEDDAA</sequence>
<dbReference type="GO" id="GO:0005886">
    <property type="term" value="C:plasma membrane"/>
    <property type="evidence" value="ECO:0007669"/>
    <property type="project" value="UniProtKB-SubCell"/>
</dbReference>
<evidence type="ECO:0000256" key="6">
    <source>
        <dbReference type="SAM" id="Phobius"/>
    </source>
</evidence>
<feature type="transmembrane region" description="Helical" evidence="6">
    <location>
        <begin position="174"/>
        <end position="193"/>
    </location>
</feature>
<feature type="transmembrane region" description="Helical" evidence="6">
    <location>
        <begin position="237"/>
        <end position="254"/>
    </location>
</feature>
<reference evidence="7" key="1">
    <citation type="submission" date="2020-02" db="EMBL/GenBank/DDBJ databases">
        <authorList>
            <person name="Meier V. D."/>
        </authorList>
    </citation>
    <scope>NUCLEOTIDE SEQUENCE</scope>
    <source>
        <strain evidence="7">AVDCRST_MAG42</strain>
    </source>
</reference>
<gene>
    <name evidence="7" type="ORF">AVDCRST_MAG42-2330</name>
</gene>
<feature type="transmembrane region" description="Helical" evidence="6">
    <location>
        <begin position="326"/>
        <end position="350"/>
    </location>
</feature>
<comment type="subcellular location">
    <subcellularLocation>
        <location evidence="1">Cell membrane</location>
        <topology evidence="1">Multi-pass membrane protein</topology>
    </subcellularLocation>
</comment>
<feature type="transmembrane region" description="Helical" evidence="6">
    <location>
        <begin position="356"/>
        <end position="376"/>
    </location>
</feature>
<dbReference type="InterPro" id="IPR050833">
    <property type="entry name" value="Poly_Biosynth_Transport"/>
</dbReference>
<accession>A0A6J4IK65</accession>
<keyword evidence="3 6" id="KW-0812">Transmembrane</keyword>
<feature type="transmembrane region" description="Helical" evidence="6">
    <location>
        <begin position="397"/>
        <end position="424"/>
    </location>
</feature>
<evidence type="ECO:0000256" key="3">
    <source>
        <dbReference type="ARBA" id="ARBA00022692"/>
    </source>
</evidence>
<dbReference type="AlphaFoldDB" id="A0A6J4IK65"/>
<evidence type="ECO:0000256" key="2">
    <source>
        <dbReference type="ARBA" id="ARBA00022475"/>
    </source>
</evidence>
<dbReference type="InterPro" id="IPR002528">
    <property type="entry name" value="MATE_fam"/>
</dbReference>